<feature type="non-terminal residue" evidence="2">
    <location>
        <position position="312"/>
    </location>
</feature>
<dbReference type="HOGENOM" id="CLU_000288_138_0_1"/>
<dbReference type="PANTHER" id="PTHR10622">
    <property type="entry name" value="HET DOMAIN-CONTAINING PROTEIN"/>
    <property type="match status" value="1"/>
</dbReference>
<protein>
    <recommendedName>
        <fullName evidence="1">Heterokaryon incompatibility domain-containing protein</fullName>
    </recommendedName>
</protein>
<organism evidence="2 3">
    <name type="scientific">Hydnomerulius pinastri MD-312</name>
    <dbReference type="NCBI Taxonomy" id="994086"/>
    <lineage>
        <taxon>Eukaryota</taxon>
        <taxon>Fungi</taxon>
        <taxon>Dikarya</taxon>
        <taxon>Basidiomycota</taxon>
        <taxon>Agaricomycotina</taxon>
        <taxon>Agaricomycetes</taxon>
        <taxon>Agaricomycetidae</taxon>
        <taxon>Boletales</taxon>
        <taxon>Boletales incertae sedis</taxon>
        <taxon>Leucogyrophana</taxon>
    </lineage>
</organism>
<evidence type="ECO:0000313" key="2">
    <source>
        <dbReference type="EMBL" id="KIJ60489.1"/>
    </source>
</evidence>
<reference evidence="2 3" key="1">
    <citation type="submission" date="2014-04" db="EMBL/GenBank/DDBJ databases">
        <title>Evolutionary Origins and Diversification of the Mycorrhizal Mutualists.</title>
        <authorList>
            <consortium name="DOE Joint Genome Institute"/>
            <consortium name="Mycorrhizal Genomics Consortium"/>
            <person name="Kohler A."/>
            <person name="Kuo A."/>
            <person name="Nagy L.G."/>
            <person name="Floudas D."/>
            <person name="Copeland A."/>
            <person name="Barry K.W."/>
            <person name="Cichocki N."/>
            <person name="Veneault-Fourrey C."/>
            <person name="LaButti K."/>
            <person name="Lindquist E.A."/>
            <person name="Lipzen A."/>
            <person name="Lundell T."/>
            <person name="Morin E."/>
            <person name="Murat C."/>
            <person name="Riley R."/>
            <person name="Ohm R."/>
            <person name="Sun H."/>
            <person name="Tunlid A."/>
            <person name="Henrissat B."/>
            <person name="Grigoriev I.V."/>
            <person name="Hibbett D.S."/>
            <person name="Martin F."/>
        </authorList>
    </citation>
    <scope>NUCLEOTIDE SEQUENCE [LARGE SCALE GENOMIC DNA]</scope>
    <source>
        <strain evidence="2 3">MD-312</strain>
    </source>
</reference>
<dbReference type="Proteomes" id="UP000053820">
    <property type="component" value="Unassembled WGS sequence"/>
</dbReference>
<sequence>MHLLNVHTLELETFSGDPPEYASLSHRWGRAEDEVSFHDIKQLPTQPDVKKKPGFAKILGCREQAIKYGLNYIWIDTCCIDQSNNTELHEAINSMWQWYQDCARCFVYMNDVRTGQPPDADDSDFSQSQWFKRGWTLQELLAPAKVTFFSKDWMKIGKKGHQALMKRITNITGIPGRVLSDGETGCFSVASRMYWASRRETTKKEDRAYSLMGLFGITMPIIYGGRENMFVQFQKEIMRRSVDQSIFAWTVESARPNATTSLLTSSPTYFANVDEIPFNDFVKKFSFIMKPVPPPKADYNNTNHGIRITLPM</sequence>
<dbReference type="AlphaFoldDB" id="A0A0C9V4N8"/>
<proteinExistence type="predicted"/>
<keyword evidence="3" id="KW-1185">Reference proteome</keyword>
<evidence type="ECO:0000313" key="3">
    <source>
        <dbReference type="Proteomes" id="UP000053820"/>
    </source>
</evidence>
<name>A0A0C9V4N8_9AGAM</name>
<dbReference type="Pfam" id="PF06985">
    <property type="entry name" value="HET"/>
    <property type="match status" value="1"/>
</dbReference>
<accession>A0A0C9V4N8</accession>
<dbReference type="InterPro" id="IPR010730">
    <property type="entry name" value="HET"/>
</dbReference>
<dbReference type="PANTHER" id="PTHR10622:SF10">
    <property type="entry name" value="HET DOMAIN-CONTAINING PROTEIN"/>
    <property type="match status" value="1"/>
</dbReference>
<dbReference type="EMBL" id="KN839871">
    <property type="protein sequence ID" value="KIJ60489.1"/>
    <property type="molecule type" value="Genomic_DNA"/>
</dbReference>
<gene>
    <name evidence="2" type="ORF">HYDPIDRAFT_59199</name>
</gene>
<evidence type="ECO:0000259" key="1">
    <source>
        <dbReference type="Pfam" id="PF06985"/>
    </source>
</evidence>
<dbReference type="OrthoDB" id="2727312at2759"/>
<feature type="domain" description="Heterokaryon incompatibility" evidence="1">
    <location>
        <begin position="21"/>
        <end position="111"/>
    </location>
</feature>